<keyword evidence="2" id="KW-1185">Reference proteome</keyword>
<gene>
    <name evidence="1" type="ORF">O6H91_06G115100</name>
</gene>
<accession>A0ACC2DI27</accession>
<sequence length="370" mass="41256">MDEPCDEKAVLVSAASKDQGNDGADGIVLDLVWMRHACGSEMTSDNGKEGPISWTMAKSFDHFHLFGVIQILRESIFVLRADYSFFWWILTVLLAPLSAVILCQVLVTGPVIKSLARQMEAAAQVRTLLVNPLYKIVFLKISENVVANVFYSPFIITLSLLSKASISYKVACIYAGHQPLFRNFVIAVFKLYKRLVLTYIWICLCAFGSVTSFALSLVAVTALLHFLRFSADIVFLVSIVVATIFCVFFAHLLAICNLANVVSVLEDKYGSSALTRAFFLIKGRTQVALLLLLFSTTMAALVDGLFQYRVVGRPNYHYSKDISRIWEAPLLVLMFSSLVLCDSIMNTIFYFTCKSFTAESMTRHSSSETI</sequence>
<comment type="caution">
    <text evidence="1">The sequence shown here is derived from an EMBL/GenBank/DDBJ whole genome shotgun (WGS) entry which is preliminary data.</text>
</comment>
<dbReference type="Proteomes" id="UP001162992">
    <property type="component" value="Chromosome 6"/>
</dbReference>
<name>A0ACC2DI27_DIPCM</name>
<organism evidence="1 2">
    <name type="scientific">Diphasiastrum complanatum</name>
    <name type="common">Issler's clubmoss</name>
    <name type="synonym">Lycopodium complanatum</name>
    <dbReference type="NCBI Taxonomy" id="34168"/>
    <lineage>
        <taxon>Eukaryota</taxon>
        <taxon>Viridiplantae</taxon>
        <taxon>Streptophyta</taxon>
        <taxon>Embryophyta</taxon>
        <taxon>Tracheophyta</taxon>
        <taxon>Lycopodiopsida</taxon>
        <taxon>Lycopodiales</taxon>
        <taxon>Lycopodiaceae</taxon>
        <taxon>Lycopodioideae</taxon>
        <taxon>Diphasiastrum</taxon>
    </lineage>
</organism>
<reference evidence="2" key="1">
    <citation type="journal article" date="2024" name="Proc. Natl. Acad. Sci. U.S.A.">
        <title>Extraordinary preservation of gene collinearity over three hundred million years revealed in homosporous lycophytes.</title>
        <authorList>
            <person name="Li C."/>
            <person name="Wickell D."/>
            <person name="Kuo L.Y."/>
            <person name="Chen X."/>
            <person name="Nie B."/>
            <person name="Liao X."/>
            <person name="Peng D."/>
            <person name="Ji J."/>
            <person name="Jenkins J."/>
            <person name="Williams M."/>
            <person name="Shu S."/>
            <person name="Plott C."/>
            <person name="Barry K."/>
            <person name="Rajasekar S."/>
            <person name="Grimwood J."/>
            <person name="Han X."/>
            <person name="Sun S."/>
            <person name="Hou Z."/>
            <person name="He W."/>
            <person name="Dai G."/>
            <person name="Sun C."/>
            <person name="Schmutz J."/>
            <person name="Leebens-Mack J.H."/>
            <person name="Li F.W."/>
            <person name="Wang L."/>
        </authorList>
    </citation>
    <scope>NUCLEOTIDE SEQUENCE [LARGE SCALE GENOMIC DNA]</scope>
    <source>
        <strain evidence="2">cv. PW_Plant_1</strain>
    </source>
</reference>
<dbReference type="EMBL" id="CM055097">
    <property type="protein sequence ID" value="KAJ7553836.1"/>
    <property type="molecule type" value="Genomic_DNA"/>
</dbReference>
<evidence type="ECO:0000313" key="1">
    <source>
        <dbReference type="EMBL" id="KAJ7553836.1"/>
    </source>
</evidence>
<proteinExistence type="predicted"/>
<protein>
    <submittedName>
        <fullName evidence="1">Uncharacterized protein</fullName>
    </submittedName>
</protein>
<evidence type="ECO:0000313" key="2">
    <source>
        <dbReference type="Proteomes" id="UP001162992"/>
    </source>
</evidence>